<dbReference type="Gene3D" id="3.30.110.170">
    <property type="entry name" value="Protein of unknown function (DUF541), domain 1"/>
    <property type="match status" value="1"/>
</dbReference>
<feature type="coiled-coil region" evidence="1">
    <location>
        <begin position="159"/>
        <end position="186"/>
    </location>
</feature>
<dbReference type="PANTHER" id="PTHR34387:SF1">
    <property type="entry name" value="PERIPLASMIC IMMUNOGENIC PROTEIN"/>
    <property type="match status" value="1"/>
</dbReference>
<dbReference type="InterPro" id="IPR052022">
    <property type="entry name" value="26kDa_periplasmic_antigen"/>
</dbReference>
<name>A0ABU1D7B2_9BURK</name>
<dbReference type="PROSITE" id="PS51257">
    <property type="entry name" value="PROKAR_LIPOPROTEIN"/>
    <property type="match status" value="1"/>
</dbReference>
<evidence type="ECO:0000313" key="3">
    <source>
        <dbReference type="EMBL" id="MDR4126319.1"/>
    </source>
</evidence>
<sequence length="249" mass="26542">MSRISRVSIRGAAAVAASLATLACLAAAPAHAHDEPHATPQKYPYASLRAEAVREVARDTVRITLASEIRESAQADVAAALTKALDAVMGQLKGREGLTVYSGNYQVWPMNDQDGRVSNWRGRAEIIIESTDFEAASNAATEVADRMPIANLSFFVAPSERARHEAALLEEAAKAFRERADALAKAFGYASYSIRQIDLGGAGAAYQPEARRMMAMVAADGAPNVPLEGGTERISLSVQGTIFLHSAKE</sequence>
<evidence type="ECO:0000313" key="4">
    <source>
        <dbReference type="Proteomes" id="UP001232156"/>
    </source>
</evidence>
<accession>A0ABU1D7B2</accession>
<dbReference type="RefSeq" id="WP_165278222.1">
    <property type="nucleotide sequence ID" value="NZ_JAUZQE010000022.1"/>
</dbReference>
<evidence type="ECO:0000256" key="2">
    <source>
        <dbReference type="SAM" id="SignalP"/>
    </source>
</evidence>
<dbReference type="Pfam" id="PF04402">
    <property type="entry name" value="SIMPL"/>
    <property type="match status" value="1"/>
</dbReference>
<dbReference type="EMBL" id="JAUZQE010000022">
    <property type="protein sequence ID" value="MDR4126319.1"/>
    <property type="molecule type" value="Genomic_DNA"/>
</dbReference>
<dbReference type="InterPro" id="IPR007497">
    <property type="entry name" value="SIMPL/DUF541"/>
</dbReference>
<organism evidence="3 4">
    <name type="scientific">Yanghanlia caeni</name>
    <dbReference type="NCBI Taxonomy" id="3064283"/>
    <lineage>
        <taxon>Bacteria</taxon>
        <taxon>Pseudomonadati</taxon>
        <taxon>Pseudomonadota</taxon>
        <taxon>Betaproteobacteria</taxon>
        <taxon>Burkholderiales</taxon>
        <taxon>Alcaligenaceae</taxon>
        <taxon>Yanghanlia</taxon>
    </lineage>
</organism>
<reference evidence="3 4" key="1">
    <citation type="submission" date="2023-08" db="EMBL/GenBank/DDBJ databases">
        <title>Alcaligenaceae gen. nov., a novel taxon isolated from the sludge of Yixing Pesticide Factory.</title>
        <authorList>
            <person name="Ruan L."/>
        </authorList>
    </citation>
    <scope>NUCLEOTIDE SEQUENCE [LARGE SCALE GENOMIC DNA]</scope>
    <source>
        <strain evidence="3 4">LG-2</strain>
    </source>
</reference>
<feature type="signal peptide" evidence="2">
    <location>
        <begin position="1"/>
        <end position="32"/>
    </location>
</feature>
<protein>
    <submittedName>
        <fullName evidence="3">SIMPL domain-containing protein</fullName>
    </submittedName>
</protein>
<dbReference type="Gene3D" id="3.30.70.2970">
    <property type="entry name" value="Protein of unknown function (DUF541), domain 2"/>
    <property type="match status" value="1"/>
</dbReference>
<feature type="chain" id="PRO_5046706777" evidence="2">
    <location>
        <begin position="33"/>
        <end position="249"/>
    </location>
</feature>
<keyword evidence="1" id="KW-0175">Coiled coil</keyword>
<gene>
    <name evidence="3" type="ORF">Q8947_10035</name>
</gene>
<dbReference type="Proteomes" id="UP001232156">
    <property type="component" value="Unassembled WGS sequence"/>
</dbReference>
<proteinExistence type="predicted"/>
<dbReference type="PANTHER" id="PTHR34387">
    <property type="entry name" value="SLR1258 PROTEIN"/>
    <property type="match status" value="1"/>
</dbReference>
<keyword evidence="4" id="KW-1185">Reference proteome</keyword>
<comment type="caution">
    <text evidence="3">The sequence shown here is derived from an EMBL/GenBank/DDBJ whole genome shotgun (WGS) entry which is preliminary data.</text>
</comment>
<evidence type="ECO:0000256" key="1">
    <source>
        <dbReference type="SAM" id="Coils"/>
    </source>
</evidence>
<keyword evidence="2" id="KW-0732">Signal</keyword>